<evidence type="ECO:0000256" key="1">
    <source>
        <dbReference type="SAM" id="MobiDB-lite"/>
    </source>
</evidence>
<evidence type="ECO:0000313" key="2">
    <source>
        <dbReference type="Proteomes" id="UP000095283"/>
    </source>
</evidence>
<protein>
    <submittedName>
        <fullName evidence="3">Ovule protein</fullName>
    </submittedName>
</protein>
<dbReference type="AlphaFoldDB" id="A0A1I7WSJ7"/>
<feature type="compositionally biased region" description="Basic and acidic residues" evidence="1">
    <location>
        <begin position="60"/>
        <end position="69"/>
    </location>
</feature>
<feature type="compositionally biased region" description="Basic and acidic residues" evidence="1">
    <location>
        <begin position="90"/>
        <end position="99"/>
    </location>
</feature>
<keyword evidence="2" id="KW-1185">Reference proteome</keyword>
<evidence type="ECO:0000313" key="3">
    <source>
        <dbReference type="WBParaSite" id="Hba_08158"/>
    </source>
</evidence>
<proteinExistence type="predicted"/>
<sequence length="115" mass="13118">MEPPVCLVFPQPAVNQPVEIKKVEDFVNETLEDEHEEQEKNSSGSKILSAVERFLTANRSDGETETERRREKKKHLRNQVRGSSMVAMDRVSESDEKLHHSPHSPMLTIPNGIQN</sequence>
<reference evidence="3" key="1">
    <citation type="submission" date="2016-11" db="UniProtKB">
        <authorList>
            <consortium name="WormBaseParasite"/>
        </authorList>
    </citation>
    <scope>IDENTIFICATION</scope>
</reference>
<dbReference type="Proteomes" id="UP000095283">
    <property type="component" value="Unplaced"/>
</dbReference>
<accession>A0A1I7WSJ7</accession>
<organism evidence="2 3">
    <name type="scientific">Heterorhabditis bacteriophora</name>
    <name type="common">Entomopathogenic nematode worm</name>
    <dbReference type="NCBI Taxonomy" id="37862"/>
    <lineage>
        <taxon>Eukaryota</taxon>
        <taxon>Metazoa</taxon>
        <taxon>Ecdysozoa</taxon>
        <taxon>Nematoda</taxon>
        <taxon>Chromadorea</taxon>
        <taxon>Rhabditida</taxon>
        <taxon>Rhabditina</taxon>
        <taxon>Rhabditomorpha</taxon>
        <taxon>Strongyloidea</taxon>
        <taxon>Heterorhabditidae</taxon>
        <taxon>Heterorhabditis</taxon>
    </lineage>
</organism>
<name>A0A1I7WSJ7_HETBA</name>
<feature type="region of interest" description="Disordered" evidence="1">
    <location>
        <begin position="54"/>
        <end position="115"/>
    </location>
</feature>
<dbReference type="WBParaSite" id="Hba_08158">
    <property type="protein sequence ID" value="Hba_08158"/>
    <property type="gene ID" value="Hba_08158"/>
</dbReference>